<keyword evidence="2" id="KW-1133">Transmembrane helix</keyword>
<evidence type="ECO:0000256" key="1">
    <source>
        <dbReference type="SAM" id="MobiDB-lite"/>
    </source>
</evidence>
<protein>
    <submittedName>
        <fullName evidence="3">Uncharacterized protein</fullName>
    </submittedName>
</protein>
<evidence type="ECO:0000313" key="4">
    <source>
        <dbReference type="Proteomes" id="UP000800082"/>
    </source>
</evidence>
<name>A0A6A5RRE3_9PLEO</name>
<evidence type="ECO:0000256" key="2">
    <source>
        <dbReference type="SAM" id="Phobius"/>
    </source>
</evidence>
<keyword evidence="2" id="KW-0812">Transmembrane</keyword>
<keyword evidence="2" id="KW-0472">Membrane</keyword>
<dbReference type="OrthoDB" id="10535812at2759"/>
<keyword evidence="4" id="KW-1185">Reference proteome</keyword>
<accession>A0A6A5RRE3</accession>
<feature type="region of interest" description="Disordered" evidence="1">
    <location>
        <begin position="112"/>
        <end position="160"/>
    </location>
</feature>
<feature type="transmembrane region" description="Helical" evidence="2">
    <location>
        <begin position="217"/>
        <end position="244"/>
    </location>
</feature>
<dbReference type="Proteomes" id="UP000800082">
    <property type="component" value="Unassembled WGS sequence"/>
</dbReference>
<organism evidence="3 4">
    <name type="scientific">Didymella exigua CBS 183.55</name>
    <dbReference type="NCBI Taxonomy" id="1150837"/>
    <lineage>
        <taxon>Eukaryota</taxon>
        <taxon>Fungi</taxon>
        <taxon>Dikarya</taxon>
        <taxon>Ascomycota</taxon>
        <taxon>Pezizomycotina</taxon>
        <taxon>Dothideomycetes</taxon>
        <taxon>Pleosporomycetidae</taxon>
        <taxon>Pleosporales</taxon>
        <taxon>Pleosporineae</taxon>
        <taxon>Didymellaceae</taxon>
        <taxon>Didymella</taxon>
    </lineage>
</organism>
<feature type="compositionally biased region" description="Low complexity" evidence="1">
    <location>
        <begin position="136"/>
        <end position="146"/>
    </location>
</feature>
<dbReference type="AlphaFoldDB" id="A0A6A5RRE3"/>
<feature type="compositionally biased region" description="Polar residues" evidence="1">
    <location>
        <begin position="112"/>
        <end position="135"/>
    </location>
</feature>
<gene>
    <name evidence="3" type="ORF">M421DRAFT_92868</name>
</gene>
<reference evidence="3" key="1">
    <citation type="journal article" date="2020" name="Stud. Mycol.">
        <title>101 Dothideomycetes genomes: a test case for predicting lifestyles and emergence of pathogens.</title>
        <authorList>
            <person name="Haridas S."/>
            <person name="Albert R."/>
            <person name="Binder M."/>
            <person name="Bloem J."/>
            <person name="Labutti K."/>
            <person name="Salamov A."/>
            <person name="Andreopoulos B."/>
            <person name="Baker S."/>
            <person name="Barry K."/>
            <person name="Bills G."/>
            <person name="Bluhm B."/>
            <person name="Cannon C."/>
            <person name="Castanera R."/>
            <person name="Culley D."/>
            <person name="Daum C."/>
            <person name="Ezra D."/>
            <person name="Gonzalez J."/>
            <person name="Henrissat B."/>
            <person name="Kuo A."/>
            <person name="Liang C."/>
            <person name="Lipzen A."/>
            <person name="Lutzoni F."/>
            <person name="Magnuson J."/>
            <person name="Mondo S."/>
            <person name="Nolan M."/>
            <person name="Ohm R."/>
            <person name="Pangilinan J."/>
            <person name="Park H.-J."/>
            <person name="Ramirez L."/>
            <person name="Alfaro M."/>
            <person name="Sun H."/>
            <person name="Tritt A."/>
            <person name="Yoshinaga Y."/>
            <person name="Zwiers L.-H."/>
            <person name="Turgeon B."/>
            <person name="Goodwin S."/>
            <person name="Spatafora J."/>
            <person name="Crous P."/>
            <person name="Grigoriev I."/>
        </authorList>
    </citation>
    <scope>NUCLEOTIDE SEQUENCE</scope>
    <source>
        <strain evidence="3">CBS 183.55</strain>
    </source>
</reference>
<sequence length="264" mass="29115">MSNSTTASLVQMTPLGQLFVSTICQTYSWYRQKIATSDPSAIFTPSALMPAPETTVIEVIHTDEKGMHTTVQEVPLTPVIRHAIPPTHLNIVLPTHLAPVPPTHLMQARNEQSFKQSSEQVHTQEQEQDLTTLIGTRTSSPSQTAAPPTPVEMTSTTTALPPSFTTVTKTYPHLLDTTSASTAYVDVWPQVGFVPSEFDVPQLWRETFEMKAQHQQYIALGAVCSVFVAGVVGVLAAGCLKCWLDGRSGRREKVVEMEHGWEWF</sequence>
<evidence type="ECO:0000313" key="3">
    <source>
        <dbReference type="EMBL" id="KAF1928057.1"/>
    </source>
</evidence>
<dbReference type="GeneID" id="54355735"/>
<dbReference type="EMBL" id="ML978970">
    <property type="protein sequence ID" value="KAF1928057.1"/>
    <property type="molecule type" value="Genomic_DNA"/>
</dbReference>
<proteinExistence type="predicted"/>
<dbReference type="RefSeq" id="XP_033448309.1">
    <property type="nucleotide sequence ID" value="XM_033598068.1"/>
</dbReference>